<feature type="transmembrane region" description="Helical" evidence="6">
    <location>
        <begin position="680"/>
        <end position="706"/>
    </location>
</feature>
<comment type="subcellular location">
    <subcellularLocation>
        <location evidence="1">Cell membrane</location>
        <topology evidence="1">Multi-pass membrane protein</topology>
    </subcellularLocation>
</comment>
<evidence type="ECO:0000313" key="9">
    <source>
        <dbReference type="EMBL" id="RGN37308.1"/>
    </source>
</evidence>
<protein>
    <recommendedName>
        <fullName evidence="11">ABC transporter permease</fullName>
    </recommendedName>
</protein>
<dbReference type="InterPro" id="IPR003838">
    <property type="entry name" value="ABC3_permease_C"/>
</dbReference>
<feature type="domain" description="ABC3 transporter permease C-terminal" evidence="7">
    <location>
        <begin position="642"/>
        <end position="754"/>
    </location>
</feature>
<feature type="transmembrane region" description="Helical" evidence="6">
    <location>
        <begin position="21"/>
        <end position="42"/>
    </location>
</feature>
<evidence type="ECO:0008006" key="11">
    <source>
        <dbReference type="Google" id="ProtNLM"/>
    </source>
</evidence>
<feature type="transmembrane region" description="Helical" evidence="6">
    <location>
        <begin position="306"/>
        <end position="332"/>
    </location>
</feature>
<proteinExistence type="predicted"/>
<dbReference type="EMBL" id="QSUL01000004">
    <property type="protein sequence ID" value="RGN37308.1"/>
    <property type="molecule type" value="Genomic_DNA"/>
</dbReference>
<comment type="caution">
    <text evidence="9">The sequence shown here is derived from an EMBL/GenBank/DDBJ whole genome shotgun (WGS) entry which is preliminary data.</text>
</comment>
<gene>
    <name evidence="9" type="ORF">DXB65_07335</name>
</gene>
<name>A0A3E5BI98_9BACE</name>
<dbReference type="InterPro" id="IPR050250">
    <property type="entry name" value="Macrolide_Exporter_MacB"/>
</dbReference>
<feature type="transmembrane region" description="Helical" evidence="6">
    <location>
        <begin position="260"/>
        <end position="286"/>
    </location>
</feature>
<evidence type="ECO:0000259" key="8">
    <source>
        <dbReference type="Pfam" id="PF12704"/>
    </source>
</evidence>
<keyword evidence="4 6" id="KW-1133">Transmembrane helix</keyword>
<dbReference type="PANTHER" id="PTHR30572">
    <property type="entry name" value="MEMBRANE COMPONENT OF TRANSPORTER-RELATED"/>
    <property type="match status" value="1"/>
</dbReference>
<feature type="transmembrane region" description="Helical" evidence="6">
    <location>
        <begin position="352"/>
        <end position="375"/>
    </location>
</feature>
<organism evidence="9 10">
    <name type="scientific">Bacteroides oleiciplenus</name>
    <dbReference type="NCBI Taxonomy" id="626931"/>
    <lineage>
        <taxon>Bacteria</taxon>
        <taxon>Pseudomonadati</taxon>
        <taxon>Bacteroidota</taxon>
        <taxon>Bacteroidia</taxon>
        <taxon>Bacteroidales</taxon>
        <taxon>Bacteroidaceae</taxon>
        <taxon>Bacteroides</taxon>
    </lineage>
</organism>
<dbReference type="GO" id="GO:0022857">
    <property type="term" value="F:transmembrane transporter activity"/>
    <property type="evidence" value="ECO:0007669"/>
    <property type="project" value="TreeGrafter"/>
</dbReference>
<feature type="transmembrane region" description="Helical" evidence="6">
    <location>
        <begin position="634"/>
        <end position="659"/>
    </location>
</feature>
<keyword evidence="2" id="KW-1003">Cell membrane</keyword>
<evidence type="ECO:0000256" key="3">
    <source>
        <dbReference type="ARBA" id="ARBA00022692"/>
    </source>
</evidence>
<dbReference type="Proteomes" id="UP000260983">
    <property type="component" value="Unassembled WGS sequence"/>
</dbReference>
<dbReference type="GO" id="GO:0005886">
    <property type="term" value="C:plasma membrane"/>
    <property type="evidence" value="ECO:0007669"/>
    <property type="project" value="UniProtKB-SubCell"/>
</dbReference>
<evidence type="ECO:0000256" key="1">
    <source>
        <dbReference type="ARBA" id="ARBA00004651"/>
    </source>
</evidence>
<dbReference type="AlphaFoldDB" id="A0A3E5BI98"/>
<evidence type="ECO:0000313" key="10">
    <source>
        <dbReference type="Proteomes" id="UP000260983"/>
    </source>
</evidence>
<accession>A0A3E5BI98</accession>
<dbReference type="Pfam" id="PF12704">
    <property type="entry name" value="MacB_PCD"/>
    <property type="match status" value="1"/>
</dbReference>
<evidence type="ECO:0000256" key="5">
    <source>
        <dbReference type="ARBA" id="ARBA00023136"/>
    </source>
</evidence>
<reference evidence="9 10" key="1">
    <citation type="submission" date="2018-08" db="EMBL/GenBank/DDBJ databases">
        <title>A genome reference for cultivated species of the human gut microbiota.</title>
        <authorList>
            <person name="Zou Y."/>
            <person name="Xue W."/>
            <person name="Luo G."/>
        </authorList>
    </citation>
    <scope>NUCLEOTIDE SEQUENCE [LARGE SCALE GENOMIC DNA]</scope>
    <source>
        <strain evidence="9 10">OM05-15BH</strain>
    </source>
</reference>
<dbReference type="PANTHER" id="PTHR30572:SF18">
    <property type="entry name" value="ABC-TYPE MACROLIDE FAMILY EXPORT SYSTEM PERMEASE COMPONENT 2"/>
    <property type="match status" value="1"/>
</dbReference>
<dbReference type="InterPro" id="IPR025857">
    <property type="entry name" value="MacB_PCD"/>
</dbReference>
<sequence length="761" mass="87253">MIIHYLKISLRNLLKYKTHSLISALCLAVGIVCYTLVCFFIQEINRQEDLPNSEQRVRIEVNQRQSSFFRAKEIQRLIEQSIMGLECLTIQSYNNSTEIEVIDNEQRNLPFLIQYRGVNGNFFSYNAKKLLYGNQLPKAPDEVVLSQKFARKACGTANPIGTIIHLANPKNIAENSIQDFKVINVVEEEDLQSLKTDCYFFYEVIPYEALSVVGYLSPKTDIETLNKTLQSITWQRDEEIVHPVAKFTQRHDNTFAMVKLLILFIASLILISGLINFLKFIIQMFYNRQREVALRKCMGSEIKGLFLLLFAEIFWMISVAFLLSLALTEIMISLAELYIPNRDMPDLSLSAIYVVQLQIYLALLAVCMLVIWFPIRRLRQVSIISQINNNRSRHIFRSVMMWLQLGISIFFVGSTLGINMVWHEIFGEAYSPLTSEEEKNIIALNVNSQRMWQNLNPILTDIQALPECTEKLAMMSDIQSGQFFMRTYKKADQSEAMIAITEGSSNYFKFLNIPLQGKEVSEEAEGVIYVSEDFKLQLDKDSVQGMVELNNQNYRIAGTYKALYKESQGGRTIGSAFFPGNRFRTFYFKFAPGTDPDRNLRRITDICRNYIPMTLPLEVRSLADNKQTVMGSMYMTQVGMTILAVVSILLVVLSIYSAISMDTVSRQKEIAIRKINGATPWIIAGIFGKAYLVIFILAFTVAYPLVRLMLLSLNDTPAKCIQSWDWGIMLFFSVALMIFLTTAYKIYRIMHINPAEIIKNE</sequence>
<evidence type="ECO:0000256" key="4">
    <source>
        <dbReference type="ARBA" id="ARBA00022989"/>
    </source>
</evidence>
<evidence type="ECO:0000259" key="7">
    <source>
        <dbReference type="Pfam" id="PF02687"/>
    </source>
</evidence>
<keyword evidence="3 6" id="KW-0812">Transmembrane</keyword>
<keyword evidence="5 6" id="KW-0472">Membrane</keyword>
<feature type="transmembrane region" description="Helical" evidence="6">
    <location>
        <begin position="726"/>
        <end position="747"/>
    </location>
</feature>
<evidence type="ECO:0000256" key="2">
    <source>
        <dbReference type="ARBA" id="ARBA00022475"/>
    </source>
</evidence>
<feature type="domain" description="ABC3 transporter permease C-terminal" evidence="7">
    <location>
        <begin position="264"/>
        <end position="382"/>
    </location>
</feature>
<feature type="transmembrane region" description="Helical" evidence="6">
    <location>
        <begin position="395"/>
        <end position="422"/>
    </location>
</feature>
<dbReference type="RefSeq" id="WP_117723797.1">
    <property type="nucleotide sequence ID" value="NZ_QSUL01000004.1"/>
</dbReference>
<dbReference type="Pfam" id="PF02687">
    <property type="entry name" value="FtsX"/>
    <property type="match status" value="2"/>
</dbReference>
<evidence type="ECO:0000256" key="6">
    <source>
        <dbReference type="SAM" id="Phobius"/>
    </source>
</evidence>
<feature type="domain" description="MacB-like periplasmic core" evidence="8">
    <location>
        <begin position="20"/>
        <end position="230"/>
    </location>
</feature>